<dbReference type="AlphaFoldDB" id="A0A239BU54"/>
<protein>
    <submittedName>
        <fullName evidence="1">Uncharacterized protein</fullName>
    </submittedName>
</protein>
<dbReference type="Proteomes" id="UP000198407">
    <property type="component" value="Unassembled WGS sequence"/>
</dbReference>
<keyword evidence="2" id="KW-1185">Reference proteome</keyword>
<proteinExistence type="predicted"/>
<evidence type="ECO:0000313" key="2">
    <source>
        <dbReference type="Proteomes" id="UP000198407"/>
    </source>
</evidence>
<organism evidence="1 2">
    <name type="scientific">Pseudomonas japonica</name>
    <dbReference type="NCBI Taxonomy" id="256466"/>
    <lineage>
        <taxon>Bacteria</taxon>
        <taxon>Pseudomonadati</taxon>
        <taxon>Pseudomonadota</taxon>
        <taxon>Gammaproteobacteria</taxon>
        <taxon>Pseudomonadales</taxon>
        <taxon>Pseudomonadaceae</taxon>
        <taxon>Pseudomonas</taxon>
    </lineage>
</organism>
<evidence type="ECO:0000313" key="1">
    <source>
        <dbReference type="EMBL" id="SNS10961.1"/>
    </source>
</evidence>
<dbReference type="EMBL" id="FZOL01000003">
    <property type="protein sequence ID" value="SNS10961.1"/>
    <property type="molecule type" value="Genomic_DNA"/>
</dbReference>
<reference evidence="2" key="1">
    <citation type="submission" date="2017-06" db="EMBL/GenBank/DDBJ databases">
        <authorList>
            <person name="Varghese N."/>
            <person name="Submissions S."/>
        </authorList>
    </citation>
    <scope>NUCLEOTIDE SEQUENCE [LARGE SCALE GENOMIC DNA]</scope>
    <source>
        <strain evidence="2">DSM 22348</strain>
    </source>
</reference>
<name>A0A239BU54_9PSED</name>
<accession>A0A239BU54</accession>
<sequence length="215" mass="22823">MFISSYSLLQVLRAGPMKRLGMAVTGSLLISGLVACSGDQQVHRVDRSSSDTFFLSEIKTGGTPAKLADDNRKLLEDKLNEVLEFCLPRLSGFEKQSAAQARQAYWLSMSGLVAGSVFVPVLAAASPTSNAAAIAGLGGWAGATNFAGESLKTSGLSGTTIAETRNKMIRKVESAIAVATDGRKSFDQRRDALMDARTACIIYEIAVPTVSQEKK</sequence>
<gene>
    <name evidence="1" type="ORF">SAMN05444352_103176</name>
</gene>